<dbReference type="AlphaFoldDB" id="A2SHK8"/>
<keyword evidence="2" id="KW-0479">Metal-binding</keyword>
<dbReference type="Gene3D" id="2.60.120.620">
    <property type="entry name" value="q2cbj1_9rhob like domain"/>
    <property type="match status" value="1"/>
</dbReference>
<dbReference type="EMBL" id="CP000555">
    <property type="protein sequence ID" value="ABM95047.1"/>
    <property type="molecule type" value="Genomic_DNA"/>
</dbReference>
<dbReference type="SMART" id="SM00702">
    <property type="entry name" value="P4Hc"/>
    <property type="match status" value="1"/>
</dbReference>
<proteinExistence type="predicted"/>
<dbReference type="InterPro" id="IPR045054">
    <property type="entry name" value="P4HA-like"/>
</dbReference>
<evidence type="ECO:0000256" key="5">
    <source>
        <dbReference type="ARBA" id="ARBA00023002"/>
    </source>
</evidence>
<dbReference type="HOGENOM" id="CLU_058132_3_0_4"/>
<dbReference type="RefSeq" id="WP_011829684.1">
    <property type="nucleotide sequence ID" value="NC_008825.1"/>
</dbReference>
<feature type="domain" description="Fe2OG dioxygenase" evidence="7">
    <location>
        <begin position="178"/>
        <end position="285"/>
    </location>
</feature>
<dbReference type="InterPro" id="IPR006620">
    <property type="entry name" value="Pro_4_hyd_alph"/>
</dbReference>
<reference evidence="8 9" key="1">
    <citation type="journal article" date="2007" name="J. Bacteriol.">
        <title>Whole-genome analysis of the methyl tert-butyl ether-degrading beta-proteobacterium Methylibium petroleiphilum PM1.</title>
        <authorList>
            <person name="Kane S.R."/>
            <person name="Chakicherla A.Y."/>
            <person name="Chain P.S.G."/>
            <person name="Schmidt R."/>
            <person name="Shin M.W."/>
            <person name="Legler T.C."/>
            <person name="Scow K.M."/>
            <person name="Larimer F.W."/>
            <person name="Lucas S.M."/>
            <person name="Richardson P.M."/>
            <person name="Hristova K.R."/>
        </authorList>
    </citation>
    <scope>NUCLEOTIDE SEQUENCE [LARGE SCALE GENOMIC DNA]</scope>
    <source>
        <strain evidence="9">ATCC BAA-1232 / LMG 22953 / PM1</strain>
    </source>
</reference>
<dbReference type="Proteomes" id="UP000000366">
    <property type="component" value="Chromosome"/>
</dbReference>
<dbReference type="Pfam" id="PF13640">
    <property type="entry name" value="2OG-FeII_Oxy_3"/>
    <property type="match status" value="1"/>
</dbReference>
<dbReference type="InterPro" id="IPR044862">
    <property type="entry name" value="Pro_4_hyd_alph_FE2OG_OXY"/>
</dbReference>
<dbReference type="InterPro" id="IPR005123">
    <property type="entry name" value="Oxoglu/Fe-dep_dioxygenase_dom"/>
</dbReference>
<evidence type="ECO:0000259" key="7">
    <source>
        <dbReference type="PROSITE" id="PS51471"/>
    </source>
</evidence>
<dbReference type="STRING" id="420662.Mpe_A2091"/>
<comment type="cofactor">
    <cofactor evidence="1">
        <name>L-ascorbate</name>
        <dbReference type="ChEBI" id="CHEBI:38290"/>
    </cofactor>
</comment>
<dbReference type="GO" id="GO:0031418">
    <property type="term" value="F:L-ascorbic acid binding"/>
    <property type="evidence" value="ECO:0007669"/>
    <property type="project" value="UniProtKB-KW"/>
</dbReference>
<keyword evidence="9" id="KW-1185">Reference proteome</keyword>
<dbReference type="GO" id="GO:0005506">
    <property type="term" value="F:iron ion binding"/>
    <property type="evidence" value="ECO:0007669"/>
    <property type="project" value="InterPro"/>
</dbReference>
<dbReference type="PROSITE" id="PS51471">
    <property type="entry name" value="FE2OG_OXY"/>
    <property type="match status" value="1"/>
</dbReference>
<evidence type="ECO:0000256" key="2">
    <source>
        <dbReference type="ARBA" id="ARBA00022723"/>
    </source>
</evidence>
<keyword evidence="3" id="KW-0847">Vitamin C</keyword>
<name>A2SHK8_METPP</name>
<dbReference type="eggNOG" id="COG3751">
    <property type="taxonomic scope" value="Bacteria"/>
</dbReference>
<protein>
    <recommendedName>
        <fullName evidence="7">Fe2OG dioxygenase domain-containing protein</fullName>
    </recommendedName>
</protein>
<keyword evidence="5" id="KW-0560">Oxidoreductase</keyword>
<keyword evidence="6" id="KW-0408">Iron</keyword>
<dbReference type="PANTHER" id="PTHR10869:SF246">
    <property type="entry name" value="TRANSMEMBRANE PROLYL 4-HYDROXYLASE"/>
    <property type="match status" value="1"/>
</dbReference>
<sequence length="289" mass="31706">MSATPTRSVPHITREMREWVTDQARAGHTPEALLASMKASGWEEDAALDVLEIVLRDIVEAGTRQKVLPPPARVPEPFLDGAPATLWAHDREVRVVMAMRDPRVIVFSGLLSDAECDEIVALAGARLARSHTVDTATGASEVNAARTSDGMFFTRGEHPVCARFEARIAALLNWPVENGEGLQVLHYRPGAEYKPHYDYFDPDQPGTPAVLRRGGQRVATLVTYLNTPTRGGGTTFPDIGLEVTPLKGHAVFFSYDRPHPSTRSLHGGAPVLEGDKWVATKWLRVGRFD</sequence>
<evidence type="ECO:0000256" key="6">
    <source>
        <dbReference type="ARBA" id="ARBA00023004"/>
    </source>
</evidence>
<dbReference type="PANTHER" id="PTHR10869">
    <property type="entry name" value="PROLYL 4-HYDROXYLASE ALPHA SUBUNIT"/>
    <property type="match status" value="1"/>
</dbReference>
<evidence type="ECO:0000256" key="3">
    <source>
        <dbReference type="ARBA" id="ARBA00022896"/>
    </source>
</evidence>
<dbReference type="GO" id="GO:0004656">
    <property type="term" value="F:procollagen-proline 4-dioxygenase activity"/>
    <property type="evidence" value="ECO:0007669"/>
    <property type="project" value="TreeGrafter"/>
</dbReference>
<dbReference type="KEGG" id="mpt:Mpe_A2091"/>
<organism evidence="8 9">
    <name type="scientific">Methylibium petroleiphilum (strain ATCC BAA-1232 / LMG 22953 / PM1)</name>
    <dbReference type="NCBI Taxonomy" id="420662"/>
    <lineage>
        <taxon>Bacteria</taxon>
        <taxon>Pseudomonadati</taxon>
        <taxon>Pseudomonadota</taxon>
        <taxon>Betaproteobacteria</taxon>
        <taxon>Burkholderiales</taxon>
        <taxon>Sphaerotilaceae</taxon>
        <taxon>Methylibium</taxon>
    </lineage>
</organism>
<gene>
    <name evidence="8" type="ordered locus">Mpe_A2091</name>
</gene>
<evidence type="ECO:0000256" key="1">
    <source>
        <dbReference type="ARBA" id="ARBA00001961"/>
    </source>
</evidence>
<accession>A2SHK8</accession>
<evidence type="ECO:0000313" key="9">
    <source>
        <dbReference type="Proteomes" id="UP000000366"/>
    </source>
</evidence>
<evidence type="ECO:0000313" key="8">
    <source>
        <dbReference type="EMBL" id="ABM95047.1"/>
    </source>
</evidence>
<evidence type="ECO:0000256" key="4">
    <source>
        <dbReference type="ARBA" id="ARBA00022964"/>
    </source>
</evidence>
<keyword evidence="4" id="KW-0223">Dioxygenase</keyword>